<keyword evidence="3" id="KW-1185">Reference proteome</keyword>
<organism evidence="2 3">
    <name type="scientific">Gymnopilus dilepis</name>
    <dbReference type="NCBI Taxonomy" id="231916"/>
    <lineage>
        <taxon>Eukaryota</taxon>
        <taxon>Fungi</taxon>
        <taxon>Dikarya</taxon>
        <taxon>Basidiomycota</taxon>
        <taxon>Agaricomycotina</taxon>
        <taxon>Agaricomycetes</taxon>
        <taxon>Agaricomycetidae</taxon>
        <taxon>Agaricales</taxon>
        <taxon>Agaricineae</taxon>
        <taxon>Hymenogastraceae</taxon>
        <taxon>Gymnopilus</taxon>
    </lineage>
</organism>
<sequence>MGTAALGVWTRGEDGEWWHGREKEVSERGSHLRYDDEERVSVLQVLMQCWEWGPGCLDTRRGRRVVVWDGEKKAVGTCLAPRRLGADPGTVWCRGWDQARCVTSTSERVFQLAHFLSLQVAMLPSSPSTSPTSVSSPIFYST</sequence>
<proteinExistence type="predicted"/>
<evidence type="ECO:0000256" key="1">
    <source>
        <dbReference type="SAM" id="MobiDB-lite"/>
    </source>
</evidence>
<name>A0A409YD74_9AGAR</name>
<reference evidence="2 3" key="1">
    <citation type="journal article" date="2018" name="Evol. Lett.">
        <title>Horizontal gene cluster transfer increased hallucinogenic mushroom diversity.</title>
        <authorList>
            <person name="Reynolds H.T."/>
            <person name="Vijayakumar V."/>
            <person name="Gluck-Thaler E."/>
            <person name="Korotkin H.B."/>
            <person name="Matheny P.B."/>
            <person name="Slot J.C."/>
        </authorList>
    </citation>
    <scope>NUCLEOTIDE SEQUENCE [LARGE SCALE GENOMIC DNA]</scope>
    <source>
        <strain evidence="2 3">SRW20</strain>
    </source>
</reference>
<gene>
    <name evidence="2" type="ORF">CVT26_015540</name>
</gene>
<feature type="compositionally biased region" description="Low complexity" evidence="1">
    <location>
        <begin position="124"/>
        <end position="142"/>
    </location>
</feature>
<dbReference type="EMBL" id="NHYE01000977">
    <property type="protein sequence ID" value="PPR00935.1"/>
    <property type="molecule type" value="Genomic_DNA"/>
</dbReference>
<dbReference type="InParanoid" id="A0A409YD74"/>
<dbReference type="AlphaFoldDB" id="A0A409YD74"/>
<dbReference type="Proteomes" id="UP000284706">
    <property type="component" value="Unassembled WGS sequence"/>
</dbReference>
<evidence type="ECO:0000313" key="2">
    <source>
        <dbReference type="EMBL" id="PPR00935.1"/>
    </source>
</evidence>
<feature type="region of interest" description="Disordered" evidence="1">
    <location>
        <begin position="123"/>
        <end position="142"/>
    </location>
</feature>
<evidence type="ECO:0000313" key="3">
    <source>
        <dbReference type="Proteomes" id="UP000284706"/>
    </source>
</evidence>
<comment type="caution">
    <text evidence="2">The sequence shown here is derived from an EMBL/GenBank/DDBJ whole genome shotgun (WGS) entry which is preliminary data.</text>
</comment>
<accession>A0A409YD74</accession>
<protein>
    <submittedName>
        <fullName evidence="2">Uncharacterized protein</fullName>
    </submittedName>
</protein>